<keyword evidence="2" id="KW-1185">Reference proteome</keyword>
<dbReference type="PANTHER" id="PTHR12098:SF2">
    <property type="entry name" value="PROTEIN PELLINO"/>
    <property type="match status" value="1"/>
</dbReference>
<organism evidence="2 3">
    <name type="scientific">Romanomermis culicivorax</name>
    <name type="common">Nematode worm</name>
    <dbReference type="NCBI Taxonomy" id="13658"/>
    <lineage>
        <taxon>Eukaryota</taxon>
        <taxon>Metazoa</taxon>
        <taxon>Ecdysozoa</taxon>
        <taxon>Nematoda</taxon>
        <taxon>Enoplea</taxon>
        <taxon>Dorylaimia</taxon>
        <taxon>Mermithida</taxon>
        <taxon>Mermithoidea</taxon>
        <taxon>Mermithidae</taxon>
        <taxon>Romanomermis</taxon>
    </lineage>
</organism>
<dbReference type="WBParaSite" id="nRc.2.0.1.t22169-RA">
    <property type="protein sequence ID" value="nRc.2.0.1.t22169-RA"/>
    <property type="gene ID" value="nRc.2.0.1.g22169"/>
</dbReference>
<reference evidence="3" key="1">
    <citation type="submission" date="2022-11" db="UniProtKB">
        <authorList>
            <consortium name="WormBaseParasite"/>
        </authorList>
    </citation>
    <scope>IDENTIFICATION</scope>
</reference>
<dbReference type="Proteomes" id="UP000887565">
    <property type="component" value="Unplaced"/>
</dbReference>
<feature type="domain" description="Pellino RING" evidence="1">
    <location>
        <begin position="40"/>
        <end position="88"/>
    </location>
</feature>
<name>A0A915J8X9_ROMCU</name>
<dbReference type="InterPro" id="IPR048335">
    <property type="entry name" value="Pellino_RING"/>
</dbReference>
<dbReference type="GO" id="GO:0008592">
    <property type="term" value="P:regulation of Toll signaling pathway"/>
    <property type="evidence" value="ECO:0007669"/>
    <property type="project" value="InterPro"/>
</dbReference>
<evidence type="ECO:0000313" key="2">
    <source>
        <dbReference type="Proteomes" id="UP000887565"/>
    </source>
</evidence>
<dbReference type="GO" id="GO:0000209">
    <property type="term" value="P:protein polyubiquitination"/>
    <property type="evidence" value="ECO:0007669"/>
    <property type="project" value="InterPro"/>
</dbReference>
<dbReference type="InterPro" id="IPR006800">
    <property type="entry name" value="Pellino_fam"/>
</dbReference>
<evidence type="ECO:0000259" key="1">
    <source>
        <dbReference type="Pfam" id="PF20723"/>
    </source>
</evidence>
<sequence>MVARLRLHRRNDFEKFNVSGTRRARYATGPLPRPSSYGEGFITRSARYRYWSRIPLPHGTSEFIPVCPFCTQKLDADQPFVRLIFQDNCHY</sequence>
<dbReference type="Pfam" id="PF20723">
    <property type="entry name" value="Pellino_RING"/>
    <property type="match status" value="1"/>
</dbReference>
<evidence type="ECO:0000313" key="3">
    <source>
        <dbReference type="WBParaSite" id="nRc.2.0.1.t22169-RA"/>
    </source>
</evidence>
<dbReference type="GO" id="GO:0061630">
    <property type="term" value="F:ubiquitin protein ligase activity"/>
    <property type="evidence" value="ECO:0007669"/>
    <property type="project" value="InterPro"/>
</dbReference>
<dbReference type="AlphaFoldDB" id="A0A915J8X9"/>
<dbReference type="PANTHER" id="PTHR12098">
    <property type="entry name" value="E3 UBIQUITIN-PROTEIN LIGASE PELLINO-RELATED"/>
    <property type="match status" value="1"/>
</dbReference>
<proteinExistence type="predicted"/>
<protein>
    <recommendedName>
        <fullName evidence="1">Pellino RING domain-containing protein</fullName>
    </recommendedName>
</protein>
<accession>A0A915J8X9</accession>